<dbReference type="KEGG" id="ifn:GM661_05210"/>
<sequence length="320" mass="36062">MSVIEIDKLVKEYKNGVRALDGLSLKVNSGEIFSLLGPNGAGKTSLINILTTYYKPTSGKVSILGKDLCREPDRVRRQIACVAQRISIDEHLSLMENMLFQSRLYKVDAQLAEERINTLIDSFDLSGYLKYPTASYSGGVKRRLDIAMNMVSSPVILFLDEPTVGMDVESRKAMWKMMLKIRDEYNTSIFLTTHYLEEADQLSDTICIMKNGKELVQGSPGSLRSYTRQDMLRITFSNAERGKKYKDVFDDTGFIKFSSVRDNSVLLGVDDSRTAFTAVNKWLLDHDVEFRGIEIVEPGLEDVFLALTGSGEDRGEEWVC</sequence>
<feature type="domain" description="ABC transporter" evidence="3">
    <location>
        <begin position="4"/>
        <end position="236"/>
    </location>
</feature>
<dbReference type="InterPro" id="IPR003593">
    <property type="entry name" value="AAA+_ATPase"/>
</dbReference>
<protein>
    <submittedName>
        <fullName evidence="4">ATP-binding cassette domain-containing protein</fullName>
    </submittedName>
</protein>
<name>A0A8A7K7K9_9FIRM</name>
<evidence type="ECO:0000259" key="3">
    <source>
        <dbReference type="PROSITE" id="PS50893"/>
    </source>
</evidence>
<organism evidence="4 5">
    <name type="scientific">Iocasia fonsfrigidae</name>
    <dbReference type="NCBI Taxonomy" id="2682810"/>
    <lineage>
        <taxon>Bacteria</taxon>
        <taxon>Bacillati</taxon>
        <taxon>Bacillota</taxon>
        <taxon>Clostridia</taxon>
        <taxon>Halanaerobiales</taxon>
        <taxon>Halanaerobiaceae</taxon>
        <taxon>Iocasia</taxon>
    </lineage>
</organism>
<keyword evidence="2 4" id="KW-0067">ATP-binding</keyword>
<dbReference type="Pfam" id="PF00005">
    <property type="entry name" value="ABC_tran"/>
    <property type="match status" value="1"/>
</dbReference>
<dbReference type="InterPro" id="IPR027417">
    <property type="entry name" value="P-loop_NTPase"/>
</dbReference>
<dbReference type="Proteomes" id="UP000665020">
    <property type="component" value="Chromosome"/>
</dbReference>
<evidence type="ECO:0000256" key="2">
    <source>
        <dbReference type="ARBA" id="ARBA00022840"/>
    </source>
</evidence>
<evidence type="ECO:0000313" key="5">
    <source>
        <dbReference type="Proteomes" id="UP000665020"/>
    </source>
</evidence>
<proteinExistence type="predicted"/>
<dbReference type="PROSITE" id="PS50893">
    <property type="entry name" value="ABC_TRANSPORTER_2"/>
    <property type="match status" value="1"/>
</dbReference>
<dbReference type="Gene3D" id="3.40.50.300">
    <property type="entry name" value="P-loop containing nucleotide triphosphate hydrolases"/>
    <property type="match status" value="1"/>
</dbReference>
<accession>A0A8A7K7K9</accession>
<dbReference type="AlphaFoldDB" id="A0A8A7K7K9"/>
<evidence type="ECO:0000256" key="1">
    <source>
        <dbReference type="ARBA" id="ARBA00022741"/>
    </source>
</evidence>
<dbReference type="PANTHER" id="PTHR43582">
    <property type="entry name" value="LINEARMYCIN RESISTANCE ATP-BINDING PROTEIN LNRL"/>
    <property type="match status" value="1"/>
</dbReference>
<evidence type="ECO:0000313" key="4">
    <source>
        <dbReference type="EMBL" id="QTL97421.1"/>
    </source>
</evidence>
<dbReference type="GO" id="GO:0005524">
    <property type="term" value="F:ATP binding"/>
    <property type="evidence" value="ECO:0007669"/>
    <property type="project" value="UniProtKB-KW"/>
</dbReference>
<dbReference type="PANTHER" id="PTHR43582:SF2">
    <property type="entry name" value="LINEARMYCIN RESISTANCE ATP-BINDING PROTEIN LNRL"/>
    <property type="match status" value="1"/>
</dbReference>
<keyword evidence="5" id="KW-1185">Reference proteome</keyword>
<dbReference type="InterPro" id="IPR003439">
    <property type="entry name" value="ABC_transporter-like_ATP-bd"/>
</dbReference>
<dbReference type="SUPFAM" id="SSF52540">
    <property type="entry name" value="P-loop containing nucleoside triphosphate hydrolases"/>
    <property type="match status" value="1"/>
</dbReference>
<gene>
    <name evidence="4" type="ORF">GM661_05210</name>
</gene>
<dbReference type="GO" id="GO:0016887">
    <property type="term" value="F:ATP hydrolysis activity"/>
    <property type="evidence" value="ECO:0007669"/>
    <property type="project" value="InterPro"/>
</dbReference>
<dbReference type="EMBL" id="CP046640">
    <property type="protein sequence ID" value="QTL97421.1"/>
    <property type="molecule type" value="Genomic_DNA"/>
</dbReference>
<reference evidence="4" key="1">
    <citation type="submission" date="2019-12" db="EMBL/GenBank/DDBJ databases">
        <authorList>
            <person name="zhang j."/>
            <person name="sun C.M."/>
        </authorList>
    </citation>
    <scope>NUCLEOTIDE SEQUENCE</scope>
    <source>
        <strain evidence="4">NS-1</strain>
    </source>
</reference>
<keyword evidence="1" id="KW-0547">Nucleotide-binding</keyword>
<dbReference type="RefSeq" id="WP_230869049.1">
    <property type="nucleotide sequence ID" value="NZ_CP046640.1"/>
</dbReference>
<dbReference type="SMART" id="SM00382">
    <property type="entry name" value="AAA"/>
    <property type="match status" value="1"/>
</dbReference>